<evidence type="ECO:0000259" key="1">
    <source>
        <dbReference type="Pfam" id="PF00534"/>
    </source>
</evidence>
<dbReference type="Gene3D" id="3.40.50.2000">
    <property type="entry name" value="Glycogen Phosphorylase B"/>
    <property type="match status" value="2"/>
</dbReference>
<dbReference type="Proteomes" id="UP000651085">
    <property type="component" value="Unassembled WGS sequence"/>
</dbReference>
<gene>
    <name evidence="2" type="ORF">H8744_06480</name>
</gene>
<dbReference type="PANTHER" id="PTHR12526:SF628">
    <property type="entry name" value="MANNOSYLGLUCOSYLGLYCERATE SYNTHASE"/>
    <property type="match status" value="1"/>
</dbReference>
<dbReference type="Pfam" id="PF00534">
    <property type="entry name" value="Glycos_transf_1"/>
    <property type="match status" value="1"/>
</dbReference>
<dbReference type="EMBL" id="JACRTF010000001">
    <property type="protein sequence ID" value="MBC8592904.1"/>
    <property type="molecule type" value="Genomic_DNA"/>
</dbReference>
<dbReference type="GO" id="GO:0016757">
    <property type="term" value="F:glycosyltransferase activity"/>
    <property type="evidence" value="ECO:0007669"/>
    <property type="project" value="InterPro"/>
</dbReference>
<name>A0A926IP45_9BACT</name>
<sequence>MNILILQTKAFPHRSNSFYWFYTQLTEWLTAHGYPSILYFAYLDVDDYGFENGLLLPDKVPHFYTQQNIETLSTYITDKRIDVILDYSHIITGRTRLFFLEIKRLHPDLRIFTMIHNCPSHTTQLKQYEISRLRLKDVRSVKQFVQWSMPEIYLRLLKREVKKQNISAYDTLDEIVLLSPSYIPEFKKLINRPDANRLSAIPNAIRPVESQIPIQKKNKEIIFVGRIENEKALPKLLKIWEMVQDRLPDWNLIIVGDGSKREECRSIIERRKLKRTEIKEYQMAIPLIDQASILCLTSVIEGLPTVFTEAMSLGVVPIGFDSFRAIYDMIEDGKNGFIIPNNDYRQYAETLYRLASDDRLRQQMAQHALSKKDKYSIESIAPLWLETFKKHGLA</sequence>
<proteinExistence type="predicted"/>
<comment type="caution">
    <text evidence="2">The sequence shown here is derived from an EMBL/GenBank/DDBJ whole genome shotgun (WGS) entry which is preliminary data.</text>
</comment>
<keyword evidence="3" id="KW-1185">Reference proteome</keyword>
<evidence type="ECO:0000313" key="2">
    <source>
        <dbReference type="EMBL" id="MBC8592904.1"/>
    </source>
</evidence>
<dbReference type="SUPFAM" id="SSF53756">
    <property type="entry name" value="UDP-Glycosyltransferase/glycogen phosphorylase"/>
    <property type="match status" value="1"/>
</dbReference>
<reference evidence="2" key="1">
    <citation type="submission" date="2020-08" db="EMBL/GenBank/DDBJ databases">
        <title>Genome public.</title>
        <authorList>
            <person name="Liu C."/>
            <person name="Sun Q."/>
        </authorList>
    </citation>
    <scope>NUCLEOTIDE SEQUENCE</scope>
    <source>
        <strain evidence="2">N12</strain>
    </source>
</reference>
<organism evidence="2 3">
    <name type="scientific">Jilunia laotingensis</name>
    <dbReference type="NCBI Taxonomy" id="2763675"/>
    <lineage>
        <taxon>Bacteria</taxon>
        <taxon>Pseudomonadati</taxon>
        <taxon>Bacteroidota</taxon>
        <taxon>Bacteroidia</taxon>
        <taxon>Bacteroidales</taxon>
        <taxon>Bacteroidaceae</taxon>
        <taxon>Jilunia</taxon>
    </lineage>
</organism>
<dbReference type="InterPro" id="IPR001296">
    <property type="entry name" value="Glyco_trans_1"/>
</dbReference>
<evidence type="ECO:0000313" key="3">
    <source>
        <dbReference type="Proteomes" id="UP000651085"/>
    </source>
</evidence>
<dbReference type="AlphaFoldDB" id="A0A926IP45"/>
<accession>A0A926IP45</accession>
<feature type="domain" description="Glycosyl transferase family 1" evidence="1">
    <location>
        <begin position="211"/>
        <end position="368"/>
    </location>
</feature>
<dbReference type="PANTHER" id="PTHR12526">
    <property type="entry name" value="GLYCOSYLTRANSFERASE"/>
    <property type="match status" value="1"/>
</dbReference>
<dbReference type="RefSeq" id="WP_262434067.1">
    <property type="nucleotide sequence ID" value="NZ_JACRTF010000001.1"/>
</dbReference>
<protein>
    <submittedName>
        <fullName evidence="2">Glycosyltransferase</fullName>
    </submittedName>
</protein>